<dbReference type="HAMAP" id="MF_00109">
    <property type="entry name" value="Shikimate_kinase"/>
    <property type="match status" value="1"/>
</dbReference>
<comment type="subcellular location">
    <subcellularLocation>
        <location evidence="11">Cytoplasm</location>
    </subcellularLocation>
</comment>
<dbReference type="SUPFAM" id="SSF52540">
    <property type="entry name" value="P-loop containing nucleoside triphosphate hydrolases"/>
    <property type="match status" value="1"/>
</dbReference>
<dbReference type="Gene3D" id="3.40.50.300">
    <property type="entry name" value="P-loop containing nucleotide triphosphate hydrolases"/>
    <property type="match status" value="1"/>
</dbReference>
<dbReference type="GO" id="GO:0005829">
    <property type="term" value="C:cytosol"/>
    <property type="evidence" value="ECO:0007669"/>
    <property type="project" value="TreeGrafter"/>
</dbReference>
<feature type="compositionally biased region" description="Basic and acidic residues" evidence="12">
    <location>
        <begin position="14"/>
        <end position="26"/>
    </location>
</feature>
<sequence>MRDASPVGSGGDARASDRQGDGNRADARGRRHVYLVGFMGAGKSTVGRLLARELGRRWVDMDTEIVREARRSIAAIFAAEGEEGFRRREAELLARLAEEETPLVVSTGGGVVLRPENRERLRASGIVVYLEVPFSNLWKRLSESGGHSDRPLFSLDDEASLRERFRTREALYREVADLVYANLDTPERAAADLARTLKGFFCR</sequence>
<dbReference type="UniPathway" id="UPA00053">
    <property type="reaction ID" value="UER00088"/>
</dbReference>
<feature type="region of interest" description="Disordered" evidence="12">
    <location>
        <begin position="1"/>
        <end position="26"/>
    </location>
</feature>
<dbReference type="OrthoDB" id="9800332at2"/>
<organism evidence="13 14">
    <name type="scientific">Brockia lithotrophica</name>
    <dbReference type="NCBI Taxonomy" id="933949"/>
    <lineage>
        <taxon>Bacteria</taxon>
        <taxon>Bacillati</taxon>
        <taxon>Bacillota</taxon>
        <taxon>Bacilli</taxon>
        <taxon>Bacillales</taxon>
        <taxon>Bacillales Family X. Incertae Sedis</taxon>
        <taxon>Brockia</taxon>
    </lineage>
</organism>
<comment type="cofactor">
    <cofactor evidence="11">
        <name>Mg(2+)</name>
        <dbReference type="ChEBI" id="CHEBI:18420"/>
    </cofactor>
    <text evidence="11">Binds 1 Mg(2+) ion per subunit.</text>
</comment>
<evidence type="ECO:0000256" key="8">
    <source>
        <dbReference type="ARBA" id="ARBA00022840"/>
    </source>
</evidence>
<dbReference type="CDD" id="cd00464">
    <property type="entry name" value="SK"/>
    <property type="match status" value="1"/>
</dbReference>
<evidence type="ECO:0000256" key="6">
    <source>
        <dbReference type="ARBA" id="ARBA00022741"/>
    </source>
</evidence>
<dbReference type="InterPro" id="IPR031322">
    <property type="entry name" value="Shikimate/glucono_kinase"/>
</dbReference>
<dbReference type="EC" id="2.7.1.71" evidence="3 11"/>
<evidence type="ECO:0000313" key="14">
    <source>
        <dbReference type="Proteomes" id="UP000267019"/>
    </source>
</evidence>
<evidence type="ECO:0000256" key="3">
    <source>
        <dbReference type="ARBA" id="ARBA00012154"/>
    </source>
</evidence>
<keyword evidence="11" id="KW-0479">Metal-binding</keyword>
<keyword evidence="11" id="KW-0460">Magnesium</keyword>
<feature type="binding site" evidence="11">
    <location>
        <position position="86"/>
    </location>
    <ligand>
        <name>substrate</name>
    </ligand>
</feature>
<comment type="caution">
    <text evidence="13">The sequence shown here is derived from an EMBL/GenBank/DDBJ whole genome shotgun (WGS) entry which is preliminary data.</text>
</comment>
<dbReference type="GO" id="GO:0008652">
    <property type="term" value="P:amino acid biosynthetic process"/>
    <property type="evidence" value="ECO:0007669"/>
    <property type="project" value="UniProtKB-KW"/>
</dbReference>
<evidence type="ECO:0000256" key="7">
    <source>
        <dbReference type="ARBA" id="ARBA00022777"/>
    </source>
</evidence>
<comment type="function">
    <text evidence="11">Catalyzes the specific phosphorylation of the 3-hydroxyl group of shikimic acid using ATP as a cosubstrate.</text>
</comment>
<protein>
    <recommendedName>
        <fullName evidence="3 11">Shikimate kinase</fullName>
        <shortName evidence="11">SK</shortName>
        <ecNumber evidence="3 11">2.7.1.71</ecNumber>
    </recommendedName>
</protein>
<dbReference type="PRINTS" id="PR01100">
    <property type="entry name" value="SHIKIMTKNASE"/>
</dbReference>
<keyword evidence="11" id="KW-0963">Cytoplasm</keyword>
<keyword evidence="14" id="KW-1185">Reference proteome</keyword>
<feature type="binding site" evidence="11">
    <location>
        <position position="168"/>
    </location>
    <ligand>
        <name>substrate</name>
    </ligand>
</feature>
<proteinExistence type="inferred from homology"/>
<comment type="catalytic activity">
    <reaction evidence="10 11">
        <text>shikimate + ATP = 3-phosphoshikimate + ADP + H(+)</text>
        <dbReference type="Rhea" id="RHEA:13121"/>
        <dbReference type="ChEBI" id="CHEBI:15378"/>
        <dbReference type="ChEBI" id="CHEBI:30616"/>
        <dbReference type="ChEBI" id="CHEBI:36208"/>
        <dbReference type="ChEBI" id="CHEBI:145989"/>
        <dbReference type="ChEBI" id="CHEBI:456216"/>
        <dbReference type="EC" id="2.7.1.71"/>
    </reaction>
</comment>
<evidence type="ECO:0000313" key="13">
    <source>
        <dbReference type="EMBL" id="RKQ88765.1"/>
    </source>
</evidence>
<dbReference type="PANTHER" id="PTHR21087:SF16">
    <property type="entry name" value="SHIKIMATE KINASE 1, CHLOROPLASTIC"/>
    <property type="match status" value="1"/>
</dbReference>
<keyword evidence="5 11" id="KW-0808">Transferase</keyword>
<keyword evidence="9 11" id="KW-0057">Aromatic amino acid biosynthesis</keyword>
<keyword evidence="7 11" id="KW-0418">Kinase</keyword>
<dbReference type="InterPro" id="IPR027417">
    <property type="entry name" value="P-loop_NTPase"/>
</dbReference>
<dbReference type="InterPro" id="IPR023000">
    <property type="entry name" value="Shikimate_kinase_CS"/>
</dbReference>
<dbReference type="GO" id="GO:0009073">
    <property type="term" value="P:aromatic amino acid family biosynthetic process"/>
    <property type="evidence" value="ECO:0007669"/>
    <property type="project" value="UniProtKB-KW"/>
</dbReference>
<dbReference type="EMBL" id="RBIJ01000001">
    <property type="protein sequence ID" value="RKQ88765.1"/>
    <property type="molecule type" value="Genomic_DNA"/>
</dbReference>
<accession>A0A660L606</accession>
<reference evidence="13 14" key="1">
    <citation type="submission" date="2018-10" db="EMBL/GenBank/DDBJ databases">
        <title>Genomic Encyclopedia of Type Strains, Phase IV (KMG-IV): sequencing the most valuable type-strain genomes for metagenomic binning, comparative biology and taxonomic classification.</title>
        <authorList>
            <person name="Goeker M."/>
        </authorList>
    </citation>
    <scope>NUCLEOTIDE SEQUENCE [LARGE SCALE GENOMIC DNA]</scope>
    <source>
        <strain evidence="13 14">DSM 22653</strain>
    </source>
</reference>
<evidence type="ECO:0000256" key="11">
    <source>
        <dbReference type="HAMAP-Rule" id="MF_00109"/>
    </source>
</evidence>
<dbReference type="RefSeq" id="WP_121443670.1">
    <property type="nucleotide sequence ID" value="NZ_RBIJ01000001.1"/>
</dbReference>
<feature type="binding site" evidence="11">
    <location>
        <position position="109"/>
    </location>
    <ligand>
        <name>substrate</name>
    </ligand>
</feature>
<evidence type="ECO:0000256" key="9">
    <source>
        <dbReference type="ARBA" id="ARBA00023141"/>
    </source>
</evidence>
<feature type="binding site" evidence="11">
    <location>
        <position position="62"/>
    </location>
    <ligand>
        <name>substrate</name>
    </ligand>
</feature>
<dbReference type="Pfam" id="PF01202">
    <property type="entry name" value="SKI"/>
    <property type="match status" value="1"/>
</dbReference>
<comment type="caution">
    <text evidence="11">Lacks conserved residue(s) required for the propagation of feature annotation.</text>
</comment>
<gene>
    <name evidence="11" type="primary">aroK</name>
    <name evidence="13" type="ORF">C7438_0406</name>
</gene>
<comment type="similarity">
    <text evidence="2 11">Belongs to the shikimate kinase family.</text>
</comment>
<evidence type="ECO:0000256" key="10">
    <source>
        <dbReference type="ARBA" id="ARBA00048567"/>
    </source>
</evidence>
<name>A0A660L606_9BACL</name>
<comment type="subunit">
    <text evidence="11">Monomer.</text>
</comment>
<dbReference type="InterPro" id="IPR000623">
    <property type="entry name" value="Shikimate_kinase/TSH1"/>
</dbReference>
<comment type="pathway">
    <text evidence="1 11">Metabolic intermediate biosynthesis; chorismate biosynthesis; chorismate from D-erythrose 4-phosphate and phosphoenolpyruvate: step 5/7.</text>
</comment>
<keyword evidence="6 11" id="KW-0547">Nucleotide-binding</keyword>
<dbReference type="GO" id="GO:0009423">
    <property type="term" value="P:chorismate biosynthetic process"/>
    <property type="evidence" value="ECO:0007669"/>
    <property type="project" value="UniProtKB-UniRule"/>
</dbReference>
<evidence type="ECO:0000256" key="2">
    <source>
        <dbReference type="ARBA" id="ARBA00006997"/>
    </source>
</evidence>
<evidence type="ECO:0000256" key="1">
    <source>
        <dbReference type="ARBA" id="ARBA00004842"/>
    </source>
</evidence>
<dbReference type="GO" id="GO:0000287">
    <property type="term" value="F:magnesium ion binding"/>
    <property type="evidence" value="ECO:0007669"/>
    <property type="project" value="UniProtKB-UniRule"/>
</dbReference>
<evidence type="ECO:0000256" key="4">
    <source>
        <dbReference type="ARBA" id="ARBA00022605"/>
    </source>
</evidence>
<feature type="binding site" evidence="11">
    <location>
        <begin position="40"/>
        <end position="45"/>
    </location>
    <ligand>
        <name>ATP</name>
        <dbReference type="ChEBI" id="CHEBI:30616"/>
    </ligand>
</feature>
<dbReference type="PANTHER" id="PTHR21087">
    <property type="entry name" value="SHIKIMATE KINASE"/>
    <property type="match status" value="1"/>
</dbReference>
<evidence type="ECO:0000256" key="5">
    <source>
        <dbReference type="ARBA" id="ARBA00022679"/>
    </source>
</evidence>
<feature type="binding site" evidence="11">
    <location>
        <position position="44"/>
    </location>
    <ligand>
        <name>Mg(2+)</name>
        <dbReference type="ChEBI" id="CHEBI:18420"/>
    </ligand>
</feature>
<keyword evidence="4 11" id="KW-0028">Amino-acid biosynthesis</keyword>
<evidence type="ECO:0000256" key="12">
    <source>
        <dbReference type="SAM" id="MobiDB-lite"/>
    </source>
</evidence>
<feature type="binding site" evidence="11">
    <location>
        <position position="150"/>
    </location>
    <ligand>
        <name>ATP</name>
        <dbReference type="ChEBI" id="CHEBI:30616"/>
    </ligand>
</feature>
<keyword evidence="8 11" id="KW-0067">ATP-binding</keyword>
<dbReference type="GO" id="GO:0004765">
    <property type="term" value="F:shikimate kinase activity"/>
    <property type="evidence" value="ECO:0007669"/>
    <property type="project" value="UniProtKB-UniRule"/>
</dbReference>
<dbReference type="Proteomes" id="UP000267019">
    <property type="component" value="Unassembled WGS sequence"/>
</dbReference>
<dbReference type="PROSITE" id="PS01128">
    <property type="entry name" value="SHIKIMATE_KINASE"/>
    <property type="match status" value="1"/>
</dbReference>
<dbReference type="AlphaFoldDB" id="A0A660L606"/>
<dbReference type="GO" id="GO:0005524">
    <property type="term" value="F:ATP binding"/>
    <property type="evidence" value="ECO:0007669"/>
    <property type="project" value="UniProtKB-UniRule"/>
</dbReference>